<feature type="coiled-coil region" evidence="1">
    <location>
        <begin position="181"/>
        <end position="244"/>
    </location>
</feature>
<gene>
    <name evidence="2" type="ORF">MSAN_02386400</name>
</gene>
<evidence type="ECO:0000313" key="3">
    <source>
        <dbReference type="Proteomes" id="UP000623467"/>
    </source>
</evidence>
<comment type="caution">
    <text evidence="2">The sequence shown here is derived from an EMBL/GenBank/DDBJ whole genome shotgun (WGS) entry which is preliminary data.</text>
</comment>
<protein>
    <submittedName>
        <fullName evidence="2">Uncharacterized protein</fullName>
    </submittedName>
</protein>
<accession>A0A8H6X511</accession>
<proteinExistence type="predicted"/>
<evidence type="ECO:0000256" key="1">
    <source>
        <dbReference type="SAM" id="Coils"/>
    </source>
</evidence>
<organism evidence="2 3">
    <name type="scientific">Mycena sanguinolenta</name>
    <dbReference type="NCBI Taxonomy" id="230812"/>
    <lineage>
        <taxon>Eukaryota</taxon>
        <taxon>Fungi</taxon>
        <taxon>Dikarya</taxon>
        <taxon>Basidiomycota</taxon>
        <taxon>Agaricomycotina</taxon>
        <taxon>Agaricomycetes</taxon>
        <taxon>Agaricomycetidae</taxon>
        <taxon>Agaricales</taxon>
        <taxon>Marasmiineae</taxon>
        <taxon>Mycenaceae</taxon>
        <taxon>Mycena</taxon>
    </lineage>
</organism>
<keyword evidence="1" id="KW-0175">Coiled coil</keyword>
<sequence length="285" mass="32181">MSYPWLAQAAHNKVAIREGLKIVRKVVARDAVKTPLSTADLYKLVLREAPPPTFASTIPEDDDSVHAIKYGKSGRRRIPATAPPHPRHPVRSMSFLKRTILPIMVGERCIRHVREKRLVMQSKADLKGRSVRGGAKQQAASSASTQPVEALIWLWQASKPPPRVEKPAPPPSPDVYDFSHMKASKRKVRRQRLELAEKRADLRARRETLKVETRRKAEREVLAAKRLEGRLRHQAEEKAALARKAERRKRWEASNPILAKALAKQQAEAAQRLAPVISPSKKLRA</sequence>
<reference evidence="2" key="1">
    <citation type="submission" date="2020-05" db="EMBL/GenBank/DDBJ databases">
        <title>Mycena genomes resolve the evolution of fungal bioluminescence.</title>
        <authorList>
            <person name="Tsai I.J."/>
        </authorList>
    </citation>
    <scope>NUCLEOTIDE SEQUENCE</scope>
    <source>
        <strain evidence="2">160909Yilan</strain>
    </source>
</reference>
<dbReference type="EMBL" id="JACAZH010000049">
    <property type="protein sequence ID" value="KAF7334250.1"/>
    <property type="molecule type" value="Genomic_DNA"/>
</dbReference>
<keyword evidence="3" id="KW-1185">Reference proteome</keyword>
<dbReference type="AlphaFoldDB" id="A0A8H6X511"/>
<dbReference type="Proteomes" id="UP000623467">
    <property type="component" value="Unassembled WGS sequence"/>
</dbReference>
<name>A0A8H6X511_9AGAR</name>
<dbReference type="OrthoDB" id="2587968at2759"/>
<evidence type="ECO:0000313" key="2">
    <source>
        <dbReference type="EMBL" id="KAF7334250.1"/>
    </source>
</evidence>